<evidence type="ECO:0000256" key="1">
    <source>
        <dbReference type="ARBA" id="ARBA00022723"/>
    </source>
</evidence>
<dbReference type="GO" id="GO:0008270">
    <property type="term" value="F:zinc ion binding"/>
    <property type="evidence" value="ECO:0007669"/>
    <property type="project" value="UniProtKB-KW"/>
</dbReference>
<evidence type="ECO:0000256" key="5">
    <source>
        <dbReference type="SAM" id="Phobius"/>
    </source>
</evidence>
<evidence type="ECO:0000256" key="4">
    <source>
        <dbReference type="PROSITE-ProRule" id="PRU00175"/>
    </source>
</evidence>
<keyword evidence="5" id="KW-0472">Membrane</keyword>
<dbReference type="InterPro" id="IPR001841">
    <property type="entry name" value="Znf_RING"/>
</dbReference>
<dbReference type="OrthoDB" id="298273at2759"/>
<feature type="transmembrane region" description="Helical" evidence="5">
    <location>
        <begin position="167"/>
        <end position="185"/>
    </location>
</feature>
<keyword evidence="2 4" id="KW-0863">Zinc-finger</keyword>
<dbReference type="PROSITE" id="PS50089">
    <property type="entry name" value="ZF_RING_2"/>
    <property type="match status" value="1"/>
</dbReference>
<dbReference type="PANTHER" id="PTHR45798">
    <property type="entry name" value="RING-H2 FINGER PROTEIN ATL61-RELATED-RELATED"/>
    <property type="match status" value="1"/>
</dbReference>
<keyword evidence="8" id="KW-1185">Reference proteome</keyword>
<evidence type="ECO:0000313" key="7">
    <source>
        <dbReference type="EMBL" id="CAD8170109.1"/>
    </source>
</evidence>
<feature type="transmembrane region" description="Helical" evidence="5">
    <location>
        <begin position="39"/>
        <end position="60"/>
    </location>
</feature>
<feature type="transmembrane region" description="Helical" evidence="5">
    <location>
        <begin position="219"/>
        <end position="239"/>
    </location>
</feature>
<evidence type="ECO:0000313" key="8">
    <source>
        <dbReference type="Proteomes" id="UP000689195"/>
    </source>
</evidence>
<keyword evidence="5" id="KW-1133">Transmembrane helix</keyword>
<dbReference type="AlphaFoldDB" id="A0A8S1V2Z9"/>
<keyword evidence="3" id="KW-0862">Zinc</keyword>
<dbReference type="SMART" id="SM00184">
    <property type="entry name" value="RING"/>
    <property type="match status" value="1"/>
</dbReference>
<dbReference type="InterPro" id="IPR011016">
    <property type="entry name" value="Znf_RING-CH"/>
</dbReference>
<dbReference type="SMART" id="SM00744">
    <property type="entry name" value="RINGv"/>
    <property type="match status" value="1"/>
</dbReference>
<protein>
    <recommendedName>
        <fullName evidence="6">RING-type domain-containing protein</fullName>
    </recommendedName>
</protein>
<dbReference type="PANTHER" id="PTHR45798:SF97">
    <property type="entry name" value="ALCOHOL-SENSITIVE RING FINGER PROTEIN 1"/>
    <property type="match status" value="1"/>
</dbReference>
<feature type="domain" description="RING-type" evidence="6">
    <location>
        <begin position="276"/>
        <end position="319"/>
    </location>
</feature>
<keyword evidence="5" id="KW-0812">Transmembrane</keyword>
<dbReference type="EMBL" id="CAJJDO010000052">
    <property type="protein sequence ID" value="CAD8170109.1"/>
    <property type="molecule type" value="Genomic_DNA"/>
</dbReference>
<accession>A0A8S1V2Z9</accession>
<dbReference type="Pfam" id="PF13639">
    <property type="entry name" value="zf-RING_2"/>
    <property type="match status" value="1"/>
</dbReference>
<gene>
    <name evidence="7" type="ORF">PPENT_87.1.T0520156</name>
</gene>
<feature type="transmembrane region" description="Helical" evidence="5">
    <location>
        <begin position="72"/>
        <end position="92"/>
    </location>
</feature>
<evidence type="ECO:0000256" key="3">
    <source>
        <dbReference type="ARBA" id="ARBA00022833"/>
    </source>
</evidence>
<organism evidence="7 8">
    <name type="scientific">Paramecium pentaurelia</name>
    <dbReference type="NCBI Taxonomy" id="43138"/>
    <lineage>
        <taxon>Eukaryota</taxon>
        <taxon>Sar</taxon>
        <taxon>Alveolata</taxon>
        <taxon>Ciliophora</taxon>
        <taxon>Intramacronucleata</taxon>
        <taxon>Oligohymenophorea</taxon>
        <taxon>Peniculida</taxon>
        <taxon>Parameciidae</taxon>
        <taxon>Paramecium</taxon>
    </lineage>
</organism>
<reference evidence="7" key="1">
    <citation type="submission" date="2021-01" db="EMBL/GenBank/DDBJ databases">
        <authorList>
            <consortium name="Genoscope - CEA"/>
            <person name="William W."/>
        </authorList>
    </citation>
    <scope>NUCLEOTIDE SEQUENCE</scope>
</reference>
<dbReference type="FunFam" id="3.30.40.10:FF:000986">
    <property type="entry name" value="Uncharacterized protein"/>
    <property type="match status" value="1"/>
</dbReference>
<dbReference type="Proteomes" id="UP000689195">
    <property type="component" value="Unassembled WGS sequence"/>
</dbReference>
<comment type="caution">
    <text evidence="7">The sequence shown here is derived from an EMBL/GenBank/DDBJ whole genome shotgun (WGS) entry which is preliminary data.</text>
</comment>
<evidence type="ECO:0000256" key="2">
    <source>
        <dbReference type="ARBA" id="ARBA00022771"/>
    </source>
</evidence>
<keyword evidence="1" id="KW-0479">Metal-binding</keyword>
<name>A0A8S1V2Z9_9CILI</name>
<sequence>MNVQNDGEQQGDNNENDRNTIPKITKLFSRAMDQFRLRVFFLFLERLYIIISMSIILVLLSLQNCGWNDLHYWVLFSSIQAVFSLILYGQLFHFSNIQSIQQHLAFHYVQIVFVPINEVTDHPVAPEVYDPTANLSTMELDKKADIMQLQIRQEIVNQSKFCKYNNIFSNVTNQAIFIWTIYYIVANPYESSKEVDCNKWPIIQTYIYGSFLFLQYSQYYLLVALALVILPFILIYLLIRCFTDRKKKQEALKALNDLQKKKILYKPNILEGEQECSICMQPYQTDDEVLQMPCSTLHHFHNTCISAWLQIQSTCPNCRQQLLPENLQPLLQQQQQQQQQEEL</sequence>
<evidence type="ECO:0000259" key="6">
    <source>
        <dbReference type="PROSITE" id="PS50089"/>
    </source>
</evidence>
<dbReference type="InterPro" id="IPR052788">
    <property type="entry name" value="RING-type_E3_ligase_ATL"/>
</dbReference>
<proteinExistence type="predicted"/>